<gene>
    <name evidence="1" type="ORF">FHS25_000688</name>
</gene>
<proteinExistence type="predicted"/>
<sequence>MGVDILLGDAGQIGEIGIERIPLAEAIDGPNIGLVGIEDLKLAFETKLDGSDLRDDRIGIVGRAPKSALRAFQAKKFTVEYDRGLHRRRSSDKLSGLV</sequence>
<reference evidence="1 2" key="1">
    <citation type="submission" date="2020-08" db="EMBL/GenBank/DDBJ databases">
        <title>Genomic Encyclopedia of Type Strains, Phase III (KMG-III): the genomes of soil and plant-associated and newly described type strains.</title>
        <authorList>
            <person name="Whitman W."/>
        </authorList>
    </citation>
    <scope>NUCLEOTIDE SEQUENCE [LARGE SCALE GENOMIC DNA]</scope>
    <source>
        <strain evidence="1 2">CECT 8280</strain>
    </source>
</reference>
<protein>
    <submittedName>
        <fullName evidence="1">Uncharacterized protein</fullName>
    </submittedName>
</protein>
<dbReference type="EMBL" id="JACHXX010000001">
    <property type="protein sequence ID" value="MBB3160256.1"/>
    <property type="molecule type" value="Genomic_DNA"/>
</dbReference>
<evidence type="ECO:0000313" key="1">
    <source>
        <dbReference type="EMBL" id="MBB3160256.1"/>
    </source>
</evidence>
<comment type="caution">
    <text evidence="1">The sequence shown here is derived from an EMBL/GenBank/DDBJ whole genome shotgun (WGS) entry which is preliminary data.</text>
</comment>
<evidence type="ECO:0000313" key="2">
    <source>
        <dbReference type="Proteomes" id="UP000542811"/>
    </source>
</evidence>
<accession>A0ABR6G1W9</accession>
<organism evidence="1 2">
    <name type="scientific">Rhizobium laguerreae</name>
    <dbReference type="NCBI Taxonomy" id="1076926"/>
    <lineage>
        <taxon>Bacteria</taxon>
        <taxon>Pseudomonadati</taxon>
        <taxon>Pseudomonadota</taxon>
        <taxon>Alphaproteobacteria</taxon>
        <taxon>Hyphomicrobiales</taxon>
        <taxon>Rhizobiaceae</taxon>
        <taxon>Rhizobium/Agrobacterium group</taxon>
        <taxon>Rhizobium</taxon>
    </lineage>
</organism>
<dbReference type="Proteomes" id="UP000542811">
    <property type="component" value="Unassembled WGS sequence"/>
</dbReference>
<keyword evidence="2" id="KW-1185">Reference proteome</keyword>
<name>A0ABR6G1W9_9HYPH</name>